<dbReference type="PRINTS" id="PR00691">
    <property type="entry name" value="ADHESINB"/>
</dbReference>
<dbReference type="GO" id="GO:0007155">
    <property type="term" value="P:cell adhesion"/>
    <property type="evidence" value="ECO:0007669"/>
    <property type="project" value="InterPro"/>
</dbReference>
<dbReference type="GO" id="GO:0030001">
    <property type="term" value="P:metal ion transport"/>
    <property type="evidence" value="ECO:0007669"/>
    <property type="project" value="InterPro"/>
</dbReference>
<keyword evidence="1 3" id="KW-0813">Transport</keyword>
<gene>
    <name evidence="4" type="ORF">A2537_00460</name>
</gene>
<dbReference type="Gene3D" id="3.40.50.1980">
    <property type="entry name" value="Nitrogenase molybdenum iron protein domain"/>
    <property type="match status" value="2"/>
</dbReference>
<dbReference type="InterPro" id="IPR006128">
    <property type="entry name" value="Lipoprotein_PsaA-like"/>
</dbReference>
<accession>A0A1F6P1B9</accession>
<reference evidence="4 5" key="1">
    <citation type="journal article" date="2016" name="Nat. Commun.">
        <title>Thousands of microbial genomes shed light on interconnected biogeochemical processes in an aquifer system.</title>
        <authorList>
            <person name="Anantharaman K."/>
            <person name="Brown C.T."/>
            <person name="Hug L.A."/>
            <person name="Sharon I."/>
            <person name="Castelle C.J."/>
            <person name="Probst A.J."/>
            <person name="Thomas B.C."/>
            <person name="Singh A."/>
            <person name="Wilkins M.J."/>
            <person name="Karaoz U."/>
            <person name="Brodie E.L."/>
            <person name="Williams K.H."/>
            <person name="Hubbard S.S."/>
            <person name="Banfield J.F."/>
        </authorList>
    </citation>
    <scope>NUCLEOTIDE SEQUENCE [LARGE SCALE GENOMIC DNA]</scope>
</reference>
<dbReference type="PRINTS" id="PR00690">
    <property type="entry name" value="ADHESNFAMILY"/>
</dbReference>
<dbReference type="EMBL" id="MFRC01000026">
    <property type="protein sequence ID" value="OGH89773.1"/>
    <property type="molecule type" value="Genomic_DNA"/>
</dbReference>
<dbReference type="AlphaFoldDB" id="A0A1F6P1B9"/>
<dbReference type="PANTHER" id="PTHR42953:SF8">
    <property type="entry name" value="ZINT DOMAIN-CONTAINING PROTEIN"/>
    <property type="match status" value="1"/>
</dbReference>
<keyword evidence="2" id="KW-0732">Signal</keyword>
<protein>
    <recommendedName>
        <fullName evidence="6">ABC transporter substrate-binding protein</fullName>
    </recommendedName>
</protein>
<dbReference type="GO" id="GO:0046872">
    <property type="term" value="F:metal ion binding"/>
    <property type="evidence" value="ECO:0007669"/>
    <property type="project" value="InterPro"/>
</dbReference>
<dbReference type="SUPFAM" id="SSF53807">
    <property type="entry name" value="Helical backbone' metal receptor"/>
    <property type="match status" value="1"/>
</dbReference>
<dbReference type="InterPro" id="IPR006129">
    <property type="entry name" value="AdhesinB"/>
</dbReference>
<feature type="non-terminal residue" evidence="4">
    <location>
        <position position="269"/>
    </location>
</feature>
<dbReference type="Proteomes" id="UP000178490">
    <property type="component" value="Unassembled WGS sequence"/>
</dbReference>
<sequence length="269" mass="30268">MPKKIYKIMLIVTLTLLVVGFGTFLITSKNNQIEGSVKQNKQVQVTTSFYPLYYFATQITKEKADVHNITPAGAEPHAYEPTSRDITKIENSQILIINGNDFEAWAKNINTVLGKNTPTIVNISKNLADQNLIEKDPQTRDPHFWLNPKIAQSEVKIILENLKNVDPNNAQYYTDNANQLLIKLIELDSKFKSDLNNCQKKEIITSHAAFSYLAKEYGFNQVAISGLSPDEEPSPKKLSSIANFAKQNQVEYIFFESLVSPKLADTIAV</sequence>
<dbReference type="PANTHER" id="PTHR42953">
    <property type="entry name" value="HIGH-AFFINITY ZINC UPTAKE SYSTEM PROTEIN ZNUA-RELATED"/>
    <property type="match status" value="1"/>
</dbReference>
<evidence type="ECO:0000313" key="4">
    <source>
        <dbReference type="EMBL" id="OGH89773.1"/>
    </source>
</evidence>
<evidence type="ECO:0008006" key="6">
    <source>
        <dbReference type="Google" id="ProtNLM"/>
    </source>
</evidence>
<evidence type="ECO:0000256" key="2">
    <source>
        <dbReference type="ARBA" id="ARBA00022729"/>
    </source>
</evidence>
<evidence type="ECO:0000313" key="5">
    <source>
        <dbReference type="Proteomes" id="UP000178490"/>
    </source>
</evidence>
<comment type="similarity">
    <text evidence="3">Belongs to the bacterial solute-binding protein 9 family.</text>
</comment>
<dbReference type="InterPro" id="IPR050492">
    <property type="entry name" value="Bact_metal-bind_prot9"/>
</dbReference>
<evidence type="ECO:0000256" key="1">
    <source>
        <dbReference type="ARBA" id="ARBA00022448"/>
    </source>
</evidence>
<proteinExistence type="inferred from homology"/>
<comment type="caution">
    <text evidence="4">The sequence shown here is derived from an EMBL/GenBank/DDBJ whole genome shotgun (WGS) entry which is preliminary data.</text>
</comment>
<dbReference type="Pfam" id="PF01297">
    <property type="entry name" value="ZnuA"/>
    <property type="match status" value="1"/>
</dbReference>
<organism evidence="4 5">
    <name type="scientific">Candidatus Magasanikbacteria bacterium RIFOXYD2_FULL_36_9</name>
    <dbReference type="NCBI Taxonomy" id="1798707"/>
    <lineage>
        <taxon>Bacteria</taxon>
        <taxon>Candidatus Magasanikiibacteriota</taxon>
    </lineage>
</organism>
<evidence type="ECO:0000256" key="3">
    <source>
        <dbReference type="RuleBase" id="RU003512"/>
    </source>
</evidence>
<dbReference type="InterPro" id="IPR006127">
    <property type="entry name" value="ZnuA-like"/>
</dbReference>
<name>A0A1F6P1B9_9BACT</name>